<dbReference type="Gene3D" id="3.40.50.720">
    <property type="entry name" value="NAD(P)-binding Rossmann-like Domain"/>
    <property type="match status" value="3"/>
</dbReference>
<accession>A0ABS1J147</accession>
<keyword evidence="3" id="KW-0285">Flavoprotein</keyword>
<dbReference type="GO" id="GO:0008767">
    <property type="term" value="F:UDP-galactopyranose mutase activity"/>
    <property type="evidence" value="ECO:0007669"/>
    <property type="project" value="UniProtKB-EC"/>
</dbReference>
<evidence type="ECO:0000256" key="1">
    <source>
        <dbReference type="ARBA" id="ARBA00001974"/>
    </source>
</evidence>
<evidence type="ECO:0000256" key="5">
    <source>
        <dbReference type="ARBA" id="ARBA00023235"/>
    </source>
</evidence>
<evidence type="ECO:0000259" key="6">
    <source>
        <dbReference type="Pfam" id="PF03275"/>
    </source>
</evidence>
<dbReference type="Pfam" id="PF13450">
    <property type="entry name" value="NAD_binding_8"/>
    <property type="match status" value="1"/>
</dbReference>
<keyword evidence="8" id="KW-1185">Reference proteome</keyword>
<evidence type="ECO:0000256" key="2">
    <source>
        <dbReference type="ARBA" id="ARBA00009321"/>
    </source>
</evidence>
<sequence length="379" mass="43837">MYDIIIVGAGFAGAVSARKLAEAGKKVLVIEERDHVGGNAFDEVDEHGVLIHTYGPHIFHTKSKEVYDFLGRFTKWLPYHHKVVGNVYGRYIPIPFNLNSIRLVYDKKKAENLIDKLISIYGREAAIPILKLRENEDEEIRELADYVYDNIFVKYTGKQWGVKPNEIDPAVTARVPVILTEKDGYFTDEYQAMPGEGYTELFKKMLDHPNIDIRLQTSAKDCIKLEEGKIFFECTEFDGDVIFTGMTDELFDLCFGALPYRSLRFDFSYHDIDSFQPEAVVNYTVDEDYTRITEFKKMTGQKVEGTTIMKEYSLDYAPDTELLPYYAILNDENKALYEKYANLAKEYKNLHLLGRLAEYKYYNMDAITEKALELCERMV</sequence>
<dbReference type="Pfam" id="PF03275">
    <property type="entry name" value="GLF"/>
    <property type="match status" value="1"/>
</dbReference>
<comment type="cofactor">
    <cofactor evidence="1">
        <name>FAD</name>
        <dbReference type="ChEBI" id="CHEBI:57692"/>
    </cofactor>
</comment>
<dbReference type="RefSeq" id="WP_208429322.1">
    <property type="nucleotide sequence ID" value="NZ_JAEPRJ010000001.1"/>
</dbReference>
<dbReference type="EC" id="5.4.99.9" evidence="7"/>
<dbReference type="InterPro" id="IPR004379">
    <property type="entry name" value="UDP-GALP_mutase"/>
</dbReference>
<feature type="domain" description="UDP-galactopyranose mutase C-terminal" evidence="6">
    <location>
        <begin position="151"/>
        <end position="361"/>
    </location>
</feature>
<evidence type="ECO:0000313" key="7">
    <source>
        <dbReference type="EMBL" id="MBK5897864.1"/>
    </source>
</evidence>
<evidence type="ECO:0000313" key="8">
    <source>
        <dbReference type="Proteomes" id="UP000604730"/>
    </source>
</evidence>
<reference evidence="7 8" key="1">
    <citation type="submission" date="2021-01" db="EMBL/GenBank/DDBJ databases">
        <title>Isolation and description of Catonella massiliensis sp. nov., a novel Catonella species, isolated from a stable periodontitis subject.</title>
        <authorList>
            <person name="Antezack A."/>
            <person name="Boxberger M."/>
            <person name="La Scola B."/>
            <person name="Monnet-Corti V."/>
        </authorList>
    </citation>
    <scope>NUCLEOTIDE SEQUENCE [LARGE SCALE GENOMIC DNA]</scope>
    <source>
        <strain evidence="7 8">Marseille-Q4567</strain>
    </source>
</reference>
<keyword evidence="5 7" id="KW-0413">Isomerase</keyword>
<proteinExistence type="inferred from homology"/>
<evidence type="ECO:0000256" key="3">
    <source>
        <dbReference type="ARBA" id="ARBA00022630"/>
    </source>
</evidence>
<evidence type="ECO:0000256" key="4">
    <source>
        <dbReference type="ARBA" id="ARBA00022827"/>
    </source>
</evidence>
<name>A0ABS1J147_9FIRM</name>
<protein>
    <submittedName>
        <fullName evidence="7">UDP-galactopyranose mutase</fullName>
        <ecNumber evidence="7">5.4.99.9</ecNumber>
    </submittedName>
</protein>
<comment type="caution">
    <text evidence="7">The sequence shown here is derived from an EMBL/GenBank/DDBJ whole genome shotgun (WGS) entry which is preliminary data.</text>
</comment>
<organism evidence="7 8">
    <name type="scientific">Catonella massiliensis</name>
    <dbReference type="NCBI Taxonomy" id="2799636"/>
    <lineage>
        <taxon>Bacteria</taxon>
        <taxon>Bacillati</taxon>
        <taxon>Bacillota</taxon>
        <taxon>Clostridia</taxon>
        <taxon>Lachnospirales</taxon>
        <taxon>Lachnospiraceae</taxon>
        <taxon>Catonella</taxon>
    </lineage>
</organism>
<dbReference type="NCBIfam" id="TIGR00031">
    <property type="entry name" value="UDP-GALP_mutase"/>
    <property type="match status" value="1"/>
</dbReference>
<keyword evidence="4" id="KW-0274">FAD</keyword>
<dbReference type="PANTHER" id="PTHR21197">
    <property type="entry name" value="UDP-GALACTOPYRANOSE MUTASE"/>
    <property type="match status" value="1"/>
</dbReference>
<dbReference type="PANTHER" id="PTHR21197:SF0">
    <property type="entry name" value="UDP-GALACTOPYRANOSE MUTASE"/>
    <property type="match status" value="1"/>
</dbReference>
<dbReference type="SUPFAM" id="SSF51971">
    <property type="entry name" value="Nucleotide-binding domain"/>
    <property type="match status" value="1"/>
</dbReference>
<dbReference type="InterPro" id="IPR015899">
    <property type="entry name" value="UDP-GalPyranose_mutase_C"/>
</dbReference>
<comment type="similarity">
    <text evidence="2">Belongs to the UDP-galactopyranose/dTDP-fucopyranose mutase family.</text>
</comment>
<dbReference type="EMBL" id="JAEPRJ010000001">
    <property type="protein sequence ID" value="MBK5897864.1"/>
    <property type="molecule type" value="Genomic_DNA"/>
</dbReference>
<dbReference type="Proteomes" id="UP000604730">
    <property type="component" value="Unassembled WGS sequence"/>
</dbReference>
<dbReference type="SUPFAM" id="SSF54373">
    <property type="entry name" value="FAD-linked reductases, C-terminal domain"/>
    <property type="match status" value="1"/>
</dbReference>
<gene>
    <name evidence="7" type="primary">glf</name>
    <name evidence="7" type="ORF">JJN12_08755</name>
</gene>